<proteinExistence type="predicted"/>
<dbReference type="STRING" id="81479.RA876_18015"/>
<dbReference type="InterPro" id="IPR035093">
    <property type="entry name" value="RelE/ParE_toxin_dom_sf"/>
</dbReference>
<comment type="caution">
    <text evidence="2">The sequence shown here is derived from an EMBL/GenBank/DDBJ whole genome shotgun (WGS) entry which is preliminary data.</text>
</comment>
<reference evidence="2 3" key="1">
    <citation type="submission" date="2017-01" db="EMBL/GenBank/DDBJ databases">
        <title>Genome sequence of Rhodoferax antarcticus ANT.BR, a psychrophilic purple nonsulfur bacterium from an Antarctic microbial mat.</title>
        <authorList>
            <person name="Baker J."/>
            <person name="Riester C."/>
            <person name="Skinner B."/>
            <person name="Newell A."/>
            <person name="Swingley W."/>
            <person name="Madigan M."/>
            <person name="Jung D."/>
            <person name="Asao M."/>
            <person name="Chen M."/>
            <person name="Loughlin P."/>
            <person name="Pan H."/>
            <person name="Lin S."/>
            <person name="Li N."/>
            <person name="Shaw J."/>
            <person name="Prado M."/>
            <person name="Sherman C."/>
            <person name="Li X."/>
            <person name="Tang J."/>
            <person name="Blankenship R."/>
            <person name="Zhao T."/>
            <person name="Touchman J."/>
            <person name="Sattley M."/>
        </authorList>
    </citation>
    <scope>NUCLEOTIDE SEQUENCE [LARGE SCALE GENOMIC DNA]</scope>
    <source>
        <strain evidence="2 3">ANT.BR</strain>
    </source>
</reference>
<keyword evidence="1" id="KW-1277">Toxin-antitoxin system</keyword>
<protein>
    <submittedName>
        <fullName evidence="2">Plasmid stabilization system family protein</fullName>
    </submittedName>
</protein>
<organism evidence="2 3">
    <name type="scientific">Rhodoferax antarcticus ANT.BR</name>
    <dbReference type="NCBI Taxonomy" id="1111071"/>
    <lineage>
        <taxon>Bacteria</taxon>
        <taxon>Pseudomonadati</taxon>
        <taxon>Pseudomonadota</taxon>
        <taxon>Betaproteobacteria</taxon>
        <taxon>Burkholderiales</taxon>
        <taxon>Comamonadaceae</taxon>
        <taxon>Rhodoferax</taxon>
    </lineage>
</organism>
<dbReference type="EMBL" id="MSYM01000007">
    <property type="protein sequence ID" value="OLP07718.1"/>
    <property type="molecule type" value="Genomic_DNA"/>
</dbReference>
<dbReference type="Gene3D" id="3.30.2310.20">
    <property type="entry name" value="RelE-like"/>
    <property type="match status" value="1"/>
</dbReference>
<dbReference type="Proteomes" id="UP000185911">
    <property type="component" value="Unassembled WGS sequence"/>
</dbReference>
<sequence>MAVVILPDAQEDLLSLQAYMLDKWGQAAWLKAEDEIFEKLEKVDTGIFNGTPVQELASVGILDYLNVITSHHKLVYRRVGRDIYVYLFAGHRQDFPTLLEKRLLSR</sequence>
<keyword evidence="3" id="KW-1185">Reference proteome</keyword>
<dbReference type="InterPro" id="IPR007712">
    <property type="entry name" value="RelE/ParE_toxin"/>
</dbReference>
<dbReference type="Pfam" id="PF05016">
    <property type="entry name" value="ParE_toxin"/>
    <property type="match status" value="1"/>
</dbReference>
<evidence type="ECO:0000256" key="1">
    <source>
        <dbReference type="ARBA" id="ARBA00022649"/>
    </source>
</evidence>
<accession>A0A1Q8YI22</accession>
<evidence type="ECO:0000313" key="3">
    <source>
        <dbReference type="Proteomes" id="UP000185911"/>
    </source>
</evidence>
<gene>
    <name evidence="2" type="ORF">BLL52_0814</name>
</gene>
<name>A0A1Q8YI22_9BURK</name>
<dbReference type="RefSeq" id="WP_075585374.1">
    <property type="nucleotide sequence ID" value="NZ_MSYM01000007.1"/>
</dbReference>
<dbReference type="AlphaFoldDB" id="A0A1Q8YI22"/>
<evidence type="ECO:0000313" key="2">
    <source>
        <dbReference type="EMBL" id="OLP07718.1"/>
    </source>
</evidence>